<protein>
    <submittedName>
        <fullName evidence="2">Uncharacterized protein</fullName>
    </submittedName>
</protein>
<sequence>MPRQRVENRSHHPARRAGAAATTSVGTFLALGLGPLAIAPARADFDDLFSFDQFIADIDAADPGPAPDTLDLSLVGTDIY</sequence>
<evidence type="ECO:0000313" key="3">
    <source>
        <dbReference type="Proteomes" id="UP000466523"/>
    </source>
</evidence>
<name>A0A7K3LFV0_9MYCO</name>
<evidence type="ECO:0000313" key="2">
    <source>
        <dbReference type="EMBL" id="NDJ91228.1"/>
    </source>
</evidence>
<organism evidence="2 3">
    <name type="scientific">Mycolicibacter kumamotonensis</name>
    <dbReference type="NCBI Taxonomy" id="354243"/>
    <lineage>
        <taxon>Bacteria</taxon>
        <taxon>Bacillati</taxon>
        <taxon>Actinomycetota</taxon>
        <taxon>Actinomycetes</taxon>
        <taxon>Mycobacteriales</taxon>
        <taxon>Mycobacteriaceae</taxon>
        <taxon>Mycolicibacter</taxon>
    </lineage>
</organism>
<feature type="compositionally biased region" description="Basic and acidic residues" evidence="1">
    <location>
        <begin position="1"/>
        <end position="10"/>
    </location>
</feature>
<evidence type="ECO:0000256" key="1">
    <source>
        <dbReference type="SAM" id="MobiDB-lite"/>
    </source>
</evidence>
<proteinExistence type="predicted"/>
<comment type="caution">
    <text evidence="2">The sequence shown here is derived from an EMBL/GenBank/DDBJ whole genome shotgun (WGS) entry which is preliminary data.</text>
</comment>
<gene>
    <name evidence="2" type="ORF">GWR20_19100</name>
</gene>
<feature type="region of interest" description="Disordered" evidence="1">
    <location>
        <begin position="1"/>
        <end position="22"/>
    </location>
</feature>
<dbReference type="Proteomes" id="UP000466523">
    <property type="component" value="Unassembled WGS sequence"/>
</dbReference>
<accession>A0A7K3LFV0</accession>
<dbReference type="EMBL" id="JAACYR010000081">
    <property type="protein sequence ID" value="NDJ91228.1"/>
    <property type="molecule type" value="Genomic_DNA"/>
</dbReference>
<feature type="non-terminal residue" evidence="2">
    <location>
        <position position="80"/>
    </location>
</feature>
<reference evidence="2 3" key="1">
    <citation type="submission" date="2020-01" db="EMBL/GenBank/DDBJ databases">
        <authorList>
            <person name="Sanchez-Estrada R."/>
            <person name="Gonzalez-Y-Merchand J.A."/>
            <person name="Rivera-Gutierrez S."/>
        </authorList>
    </citation>
    <scope>NUCLEOTIDE SEQUENCE [LARGE SCALE GENOMIC DNA]</scope>
    <source>
        <strain evidence="2 3">CST 7247</strain>
    </source>
</reference>
<dbReference type="AlphaFoldDB" id="A0A7K3LFV0"/>